<organism evidence="4">
    <name type="scientific">Caligus rogercresseyi</name>
    <name type="common">Sea louse</name>
    <dbReference type="NCBI Taxonomy" id="217165"/>
    <lineage>
        <taxon>Eukaryota</taxon>
        <taxon>Metazoa</taxon>
        <taxon>Ecdysozoa</taxon>
        <taxon>Arthropoda</taxon>
        <taxon>Crustacea</taxon>
        <taxon>Multicrustacea</taxon>
        <taxon>Hexanauplia</taxon>
        <taxon>Copepoda</taxon>
        <taxon>Siphonostomatoida</taxon>
        <taxon>Caligidae</taxon>
        <taxon>Caligus</taxon>
    </lineage>
</organism>
<dbReference type="EMBL" id="BT075852">
    <property type="protein sequence ID" value="ACO10276.1"/>
    <property type="molecule type" value="mRNA"/>
</dbReference>
<dbReference type="PANTHER" id="PTHR11955">
    <property type="entry name" value="FATTY ACID BINDING PROTEIN"/>
    <property type="match status" value="1"/>
</dbReference>
<evidence type="ECO:0000256" key="1">
    <source>
        <dbReference type="ARBA" id="ARBA00008390"/>
    </source>
</evidence>
<sequence length="143" mass="16255">MAEEFFGSWNWVSNTDSFDDYLKEIGINIVLRKLSKLASPTLTFSKKEGDDETWIMRTETVVKSISVDFKLDEEFKETTIDGRLVHSTFTLVREGTSSSLILRQKSVDKDGKISIIDRSIDGDIMKVGMNVNHVKASAIFKRK</sequence>
<dbReference type="InterPro" id="IPR000463">
    <property type="entry name" value="Fatty_acid-bd"/>
</dbReference>
<protein>
    <submittedName>
        <fullName evidence="4">Myelin P2 protein</fullName>
    </submittedName>
</protein>
<comment type="similarity">
    <text evidence="1">Belongs to the calycin superfamily. Fatty-acid binding protein (FABP) family.</text>
</comment>
<keyword evidence="2" id="KW-0446">Lipid-binding</keyword>
<dbReference type="CDD" id="cd00742">
    <property type="entry name" value="FABP"/>
    <property type="match status" value="1"/>
</dbReference>
<accession>C1BMM3</accession>
<proteinExistence type="evidence at transcript level"/>
<evidence type="ECO:0000256" key="2">
    <source>
        <dbReference type="ARBA" id="ARBA00023121"/>
    </source>
</evidence>
<dbReference type="SUPFAM" id="SSF50814">
    <property type="entry name" value="Lipocalins"/>
    <property type="match status" value="1"/>
</dbReference>
<dbReference type="Gene3D" id="2.40.128.20">
    <property type="match status" value="1"/>
</dbReference>
<evidence type="ECO:0000259" key="3">
    <source>
        <dbReference type="Pfam" id="PF00061"/>
    </source>
</evidence>
<feature type="domain" description="Lipocalin/cytosolic fatty-acid binding" evidence="3">
    <location>
        <begin position="7"/>
        <end position="112"/>
    </location>
</feature>
<evidence type="ECO:0000313" key="4">
    <source>
        <dbReference type="EMBL" id="ACO10276.1"/>
    </source>
</evidence>
<name>C1BMM3_CALRO</name>
<dbReference type="InterPro" id="IPR031259">
    <property type="entry name" value="ILBP"/>
</dbReference>
<dbReference type="InterPro" id="IPR012674">
    <property type="entry name" value="Calycin"/>
</dbReference>
<dbReference type="PRINTS" id="PR00178">
    <property type="entry name" value="FATTYACIDBP"/>
</dbReference>
<reference evidence="4" key="1">
    <citation type="submission" date="2009-03" db="EMBL/GenBank/DDBJ databases">
        <title>Caligus rogercresseyi ESTs and full-length cDNAs.</title>
        <authorList>
            <person name="Yasuike M."/>
            <person name="von Schalburg K."/>
            <person name="Cooper G."/>
            <person name="Leong J."/>
            <person name="Jones S.R.M."/>
            <person name="Koop B.F."/>
        </authorList>
    </citation>
    <scope>NUCLEOTIDE SEQUENCE</scope>
    <source>
        <tissue evidence="4">Whole tissue</tissue>
    </source>
</reference>
<dbReference type="AlphaFoldDB" id="C1BMM3"/>
<dbReference type="Pfam" id="PF00061">
    <property type="entry name" value="Lipocalin"/>
    <property type="match status" value="1"/>
</dbReference>
<dbReference type="GO" id="GO:0008289">
    <property type="term" value="F:lipid binding"/>
    <property type="evidence" value="ECO:0007669"/>
    <property type="project" value="UniProtKB-KW"/>
</dbReference>
<gene>
    <name evidence="4" type="primary">MYP2</name>
</gene>
<dbReference type="InterPro" id="IPR000566">
    <property type="entry name" value="Lipocln_cytosolic_FA-bd_dom"/>
</dbReference>